<comment type="caution">
    <text evidence="2">The sequence shown here is derived from an EMBL/GenBank/DDBJ whole genome shotgun (WGS) entry which is preliminary data.</text>
</comment>
<feature type="region of interest" description="Disordered" evidence="1">
    <location>
        <begin position="1"/>
        <end position="39"/>
    </location>
</feature>
<name>A0A5B7FGF4_PORTR</name>
<gene>
    <name evidence="2" type="ORF">E2C01_039276</name>
</gene>
<protein>
    <submittedName>
        <fullName evidence="2">Uncharacterized protein</fullName>
    </submittedName>
</protein>
<evidence type="ECO:0000256" key="1">
    <source>
        <dbReference type="SAM" id="MobiDB-lite"/>
    </source>
</evidence>
<reference evidence="2 3" key="1">
    <citation type="submission" date="2019-05" db="EMBL/GenBank/DDBJ databases">
        <title>Another draft genome of Portunus trituberculatus and its Hox gene families provides insights of decapod evolution.</title>
        <authorList>
            <person name="Jeong J.-H."/>
            <person name="Song I."/>
            <person name="Kim S."/>
            <person name="Choi T."/>
            <person name="Kim D."/>
            <person name="Ryu S."/>
            <person name="Kim W."/>
        </authorList>
    </citation>
    <scope>NUCLEOTIDE SEQUENCE [LARGE SCALE GENOMIC DNA]</scope>
    <source>
        <tissue evidence="2">Muscle</tissue>
    </source>
</reference>
<dbReference type="AlphaFoldDB" id="A0A5B7FGF4"/>
<dbReference type="Proteomes" id="UP000324222">
    <property type="component" value="Unassembled WGS sequence"/>
</dbReference>
<sequence>MSCGVANQTGTLGTRKRVKEGLKEASKKGGKEEGDPRKESALPLTVQSFIYWSSTRCHGFLLHYQEINGPKIKGKLEVEVSAALAQLPTAII</sequence>
<keyword evidence="3" id="KW-1185">Reference proteome</keyword>
<accession>A0A5B7FGF4</accession>
<proteinExistence type="predicted"/>
<feature type="compositionally biased region" description="Polar residues" evidence="1">
    <location>
        <begin position="1"/>
        <end position="12"/>
    </location>
</feature>
<evidence type="ECO:0000313" key="3">
    <source>
        <dbReference type="Proteomes" id="UP000324222"/>
    </source>
</evidence>
<dbReference type="EMBL" id="VSRR010006791">
    <property type="protein sequence ID" value="MPC45572.1"/>
    <property type="molecule type" value="Genomic_DNA"/>
</dbReference>
<feature type="compositionally biased region" description="Basic and acidic residues" evidence="1">
    <location>
        <begin position="19"/>
        <end position="39"/>
    </location>
</feature>
<organism evidence="2 3">
    <name type="scientific">Portunus trituberculatus</name>
    <name type="common">Swimming crab</name>
    <name type="synonym">Neptunus trituberculatus</name>
    <dbReference type="NCBI Taxonomy" id="210409"/>
    <lineage>
        <taxon>Eukaryota</taxon>
        <taxon>Metazoa</taxon>
        <taxon>Ecdysozoa</taxon>
        <taxon>Arthropoda</taxon>
        <taxon>Crustacea</taxon>
        <taxon>Multicrustacea</taxon>
        <taxon>Malacostraca</taxon>
        <taxon>Eumalacostraca</taxon>
        <taxon>Eucarida</taxon>
        <taxon>Decapoda</taxon>
        <taxon>Pleocyemata</taxon>
        <taxon>Brachyura</taxon>
        <taxon>Eubrachyura</taxon>
        <taxon>Portunoidea</taxon>
        <taxon>Portunidae</taxon>
        <taxon>Portuninae</taxon>
        <taxon>Portunus</taxon>
    </lineage>
</organism>
<evidence type="ECO:0000313" key="2">
    <source>
        <dbReference type="EMBL" id="MPC45572.1"/>
    </source>
</evidence>